<feature type="transmembrane region" description="Helical" evidence="1">
    <location>
        <begin position="480"/>
        <end position="502"/>
    </location>
</feature>
<evidence type="ECO:0000256" key="1">
    <source>
        <dbReference type="SAM" id="Phobius"/>
    </source>
</evidence>
<dbReference type="Pfam" id="PF16949">
    <property type="entry name" value="ABC_tran_2"/>
    <property type="match status" value="1"/>
</dbReference>
<name>A0A318STC9_9DEIO</name>
<feature type="transmembrane region" description="Helical" evidence="1">
    <location>
        <begin position="358"/>
        <end position="383"/>
    </location>
</feature>
<feature type="transmembrane region" description="Helical" evidence="1">
    <location>
        <begin position="404"/>
        <end position="425"/>
    </location>
</feature>
<dbReference type="EMBL" id="QJSX01000001">
    <property type="protein sequence ID" value="PYE56496.1"/>
    <property type="molecule type" value="Genomic_DNA"/>
</dbReference>
<feature type="transmembrane region" description="Helical" evidence="1">
    <location>
        <begin position="143"/>
        <end position="170"/>
    </location>
</feature>
<feature type="transmembrane region" description="Helical" evidence="1">
    <location>
        <begin position="182"/>
        <end position="201"/>
    </location>
</feature>
<sequence>MSGSLPGLKARGLINTLARGPKVTFVVLGVLGALFVWGEVEGTMRALRFLGDFGDIGLAVFRRVLEIGFVVLSAGVTFSAVTTAISTLYLSEDLNFLLTQPLATRSVFAMKVFETYLAAALVPTALTLPIAWTIGAFLHAAWWYYPVALIAVILVYALPVGLGAALAVLLMRVAPVGRVREVATALGVFISAALVLVIRAARPENLLRQLQNTQEFDRLLRDFASPSNPFLPPAWGANGLWLAATGNPPISLVPLAILAALVLGGAALLATHAYQQGWARAIDSSRVKLDPTPKRASAAEGFAARFGKSGVLAFKDTRLLFRDPTQWSQLLILAALAGVYLVSVRSVPLAGFAQFQNILGYIQLAFQGFVITGVGVRLAFPAVSLEGRAYWLLRTSPIDVRQLVVSKYLGALPPTMLLALVLAYFSARVLNLTDVVVLASVVVALSNALVITALGIGLGAAFPKLNADNPAEIGLSPGGLLYMLGSLAYSVLLLIVLARPTYLSVTLPDAYPGLSAFTEPLGALALLGVLALTVIGTLAPLVFGWRRLDRLE</sequence>
<dbReference type="InterPro" id="IPR031599">
    <property type="entry name" value="ABC_tran_2"/>
</dbReference>
<keyword evidence="1" id="KW-1133">Transmembrane helix</keyword>
<organism evidence="2 3">
    <name type="scientific">Deinococcus yavapaiensis KR-236</name>
    <dbReference type="NCBI Taxonomy" id="694435"/>
    <lineage>
        <taxon>Bacteria</taxon>
        <taxon>Thermotogati</taxon>
        <taxon>Deinococcota</taxon>
        <taxon>Deinococci</taxon>
        <taxon>Deinococcales</taxon>
        <taxon>Deinococcaceae</taxon>
        <taxon>Deinococcus</taxon>
    </lineage>
</organism>
<keyword evidence="1" id="KW-0812">Transmembrane</keyword>
<feature type="transmembrane region" description="Helical" evidence="1">
    <location>
        <begin position="437"/>
        <end position="459"/>
    </location>
</feature>
<feature type="transmembrane region" description="Helical" evidence="1">
    <location>
        <begin position="330"/>
        <end position="352"/>
    </location>
</feature>
<feature type="transmembrane region" description="Helical" evidence="1">
    <location>
        <begin position="250"/>
        <end position="270"/>
    </location>
</feature>
<reference evidence="2 3" key="1">
    <citation type="submission" date="2018-06" db="EMBL/GenBank/DDBJ databases">
        <title>Genomic Encyclopedia of Type Strains, Phase IV (KMG-IV): sequencing the most valuable type-strain genomes for metagenomic binning, comparative biology and taxonomic classification.</title>
        <authorList>
            <person name="Goeker M."/>
        </authorList>
    </citation>
    <scope>NUCLEOTIDE SEQUENCE [LARGE SCALE GENOMIC DNA]</scope>
    <source>
        <strain evidence="2 3">DSM 18048</strain>
    </source>
</reference>
<gene>
    <name evidence="2" type="ORF">DES52_101300</name>
</gene>
<dbReference type="OrthoDB" id="56319at2"/>
<feature type="transmembrane region" description="Helical" evidence="1">
    <location>
        <begin position="20"/>
        <end position="38"/>
    </location>
</feature>
<feature type="transmembrane region" description="Helical" evidence="1">
    <location>
        <begin position="112"/>
        <end position="137"/>
    </location>
</feature>
<keyword evidence="1" id="KW-0472">Membrane</keyword>
<evidence type="ECO:0000313" key="2">
    <source>
        <dbReference type="EMBL" id="PYE56496.1"/>
    </source>
</evidence>
<comment type="caution">
    <text evidence="2">The sequence shown here is derived from an EMBL/GenBank/DDBJ whole genome shotgun (WGS) entry which is preliminary data.</text>
</comment>
<feature type="transmembrane region" description="Helical" evidence="1">
    <location>
        <begin position="67"/>
        <end position="91"/>
    </location>
</feature>
<proteinExistence type="predicted"/>
<evidence type="ECO:0000313" key="3">
    <source>
        <dbReference type="Proteomes" id="UP000248326"/>
    </source>
</evidence>
<accession>A0A318STC9</accession>
<keyword evidence="3" id="KW-1185">Reference proteome</keyword>
<dbReference type="Proteomes" id="UP000248326">
    <property type="component" value="Unassembled WGS sequence"/>
</dbReference>
<dbReference type="RefSeq" id="WP_110884980.1">
    <property type="nucleotide sequence ID" value="NZ_QJSX01000001.1"/>
</dbReference>
<protein>
    <submittedName>
        <fullName evidence="2">ABC-2 type transport system permease protein</fullName>
    </submittedName>
</protein>
<feature type="transmembrane region" description="Helical" evidence="1">
    <location>
        <begin position="522"/>
        <end position="545"/>
    </location>
</feature>
<dbReference type="AlphaFoldDB" id="A0A318STC9"/>